<protein>
    <recommendedName>
        <fullName evidence="9">Erythrocyte-binding protein</fullName>
    </recommendedName>
</protein>
<keyword evidence="6" id="KW-1015">Disulfide bond</keyword>
<evidence type="ECO:0000313" key="14">
    <source>
        <dbReference type="Proteomes" id="UP000054561"/>
    </source>
</evidence>
<dbReference type="InterPro" id="IPR043057">
    <property type="entry name" value="EBA-175_C_sf"/>
</dbReference>
<evidence type="ECO:0000256" key="4">
    <source>
        <dbReference type="ARBA" id="ARBA00022989"/>
    </source>
</evidence>
<evidence type="ECO:0000256" key="3">
    <source>
        <dbReference type="ARBA" id="ARBA00022729"/>
    </source>
</evidence>
<dbReference type="GeneID" id="24267413"/>
<evidence type="ECO:0000259" key="12">
    <source>
        <dbReference type="Pfam" id="PF12361"/>
    </source>
</evidence>
<feature type="compositionally biased region" description="Polar residues" evidence="10">
    <location>
        <begin position="190"/>
        <end position="233"/>
    </location>
</feature>
<feature type="region of interest" description="Disordered" evidence="10">
    <location>
        <begin position="414"/>
        <end position="485"/>
    </location>
</feature>
<keyword evidence="4" id="KW-1133">Transmembrane helix</keyword>
<dbReference type="Pfam" id="PF11556">
    <property type="entry name" value="EBA-175_VI"/>
    <property type="match status" value="1"/>
</dbReference>
<feature type="compositionally biased region" description="Polar residues" evidence="10">
    <location>
        <begin position="1"/>
        <end position="19"/>
    </location>
</feature>
<feature type="domain" description="Duffy-antigen binding C-terminal" evidence="12">
    <location>
        <begin position="374"/>
        <end position="430"/>
    </location>
</feature>
<feature type="compositionally biased region" description="Basic and acidic residues" evidence="10">
    <location>
        <begin position="452"/>
        <end position="468"/>
    </location>
</feature>
<evidence type="ECO:0000256" key="7">
    <source>
        <dbReference type="ARBA" id="ARBA00023170"/>
    </source>
</evidence>
<feature type="compositionally biased region" description="Basic and acidic residues" evidence="10">
    <location>
        <begin position="313"/>
        <end position="327"/>
    </location>
</feature>
<feature type="region of interest" description="Disordered" evidence="10">
    <location>
        <begin position="1"/>
        <end position="401"/>
    </location>
</feature>
<comment type="subcellular location">
    <subcellularLocation>
        <location evidence="1">Membrane</location>
        <topology evidence="1">Single-pass type I membrane protein</topology>
    </subcellularLocation>
</comment>
<sequence length="589" mass="62693">DSVINVESSAKSKAPTSNPIIKAVDNNKGGNVGGDVAHGNVNSGANNSNKSQVTPDGAVSVDGLKHPSDTIEDDPRTDKGSEKGDTRVAETVKGVEEGMPSKVTNHEHGIVTTNDPSASGSSASSSSTIGTGDASDSVDTGIGSTTVVTADGHAEDGKGGDTFPNGASTGIPMETLHPGGVGGMGGNMHDSATFSSFPDNNSPKLTHGSPNPHQASGTSGSYNPDDNSSTTVDLATVSEDVFRPDYGNQRRNTIIRDPEQPDALNPTREADYLGSLAGDTGDTGAADEAGASGYVSLAPAGKDAEVDNGTDTKPGDDSEEVNTRHITEVPGTQSTDDSRQGPPKAQIDIEKDAEAEGASATPPRQAVGISPSVYGVPAPNSRHSEDGTLLSTTESLESKESVYKADDDTVYTLTSKNEETEKDLQEHDFRNEDMPNGEPNLKQTTGARGHHKDSIRNGKAEGTEHKNEYNFTKNPNRHHVNSLNNLSNGKLNIEEYEHRDVNATRERIIFLSGIHKCNNNISLMYCESIEHRRSASTCSRERSKHLCCSISDFCLNYFEVNSHDYVNCMKKEFEDPLYKCFTRRSFTGM</sequence>
<evidence type="ECO:0000313" key="13">
    <source>
        <dbReference type="EMBL" id="KJP88318.1"/>
    </source>
</evidence>
<evidence type="ECO:0000256" key="5">
    <source>
        <dbReference type="ARBA" id="ARBA00023136"/>
    </source>
</evidence>
<dbReference type="AlphaFoldDB" id="A0A0D9QN14"/>
<dbReference type="GO" id="GO:0016020">
    <property type="term" value="C:membrane"/>
    <property type="evidence" value="ECO:0007669"/>
    <property type="project" value="UniProtKB-SubCell"/>
</dbReference>
<feature type="compositionally biased region" description="Polar residues" evidence="10">
    <location>
        <begin position="40"/>
        <end position="54"/>
    </location>
</feature>
<keyword evidence="8" id="KW-0325">Glycoprotein</keyword>
<evidence type="ECO:0000256" key="1">
    <source>
        <dbReference type="ARBA" id="ARBA00004479"/>
    </source>
</evidence>
<dbReference type="Proteomes" id="UP000054561">
    <property type="component" value="Unassembled WGS sequence"/>
</dbReference>
<dbReference type="EMBL" id="KQ001663">
    <property type="protein sequence ID" value="KJP88318.1"/>
    <property type="molecule type" value="Genomic_DNA"/>
</dbReference>
<dbReference type="OrthoDB" id="376429at2759"/>
<dbReference type="InterPro" id="IPR021620">
    <property type="entry name" value="EBA-175_C"/>
</dbReference>
<keyword evidence="2" id="KW-0812">Transmembrane</keyword>
<keyword evidence="3" id="KW-0732">Signal</keyword>
<dbReference type="VEuPathDB" id="PlasmoDB:AK88_02099"/>
<dbReference type="InterPro" id="IPR021015">
    <property type="entry name" value="Duffy-antigen-binding_C"/>
</dbReference>
<feature type="compositionally biased region" description="Low complexity" evidence="10">
    <location>
        <begin position="273"/>
        <end position="293"/>
    </location>
</feature>
<dbReference type="RefSeq" id="XP_012335156.1">
    <property type="nucleotide sequence ID" value="XM_012479733.1"/>
</dbReference>
<evidence type="ECO:0000256" key="9">
    <source>
        <dbReference type="ARBA" id="ARBA00081768"/>
    </source>
</evidence>
<gene>
    <name evidence="13" type="ORF">AK88_02099</name>
</gene>
<name>A0A0D9QN14_PLAFR</name>
<evidence type="ECO:0000256" key="8">
    <source>
        <dbReference type="ARBA" id="ARBA00023180"/>
    </source>
</evidence>
<reference evidence="13 14" key="1">
    <citation type="submission" date="2014-03" db="EMBL/GenBank/DDBJ databases">
        <title>The Genome Sequence of Plasmodium fragile nilgiri.</title>
        <authorList>
            <consortium name="The Broad Institute Genomics Platform"/>
            <consortium name="The Broad Institute Genome Sequencing Center for Infectious Disease"/>
            <person name="Neafsey D."/>
            <person name="Duraisingh M."/>
            <person name="Young S.K."/>
            <person name="Zeng Q."/>
            <person name="Gargeya S."/>
            <person name="Abouelleil A."/>
            <person name="Alvarado L."/>
            <person name="Chapman S.B."/>
            <person name="Gainer-Dewar J."/>
            <person name="Goldberg J."/>
            <person name="Griggs A."/>
            <person name="Gujja S."/>
            <person name="Hansen M."/>
            <person name="Howarth C."/>
            <person name="Imamovic A."/>
            <person name="Larimer J."/>
            <person name="Pearson M."/>
            <person name="Poon T.W."/>
            <person name="Priest M."/>
            <person name="Roberts A."/>
            <person name="Saif S."/>
            <person name="Shea T."/>
            <person name="Sykes S."/>
            <person name="Wortman J."/>
            <person name="Nusbaum C."/>
            <person name="Birren B."/>
        </authorList>
    </citation>
    <scope>NUCLEOTIDE SEQUENCE [LARGE SCALE GENOMIC DNA]</scope>
    <source>
        <strain evidence="14">nilgiri</strain>
    </source>
</reference>
<organism evidence="13 14">
    <name type="scientific">Plasmodium fragile</name>
    <dbReference type="NCBI Taxonomy" id="5857"/>
    <lineage>
        <taxon>Eukaryota</taxon>
        <taxon>Sar</taxon>
        <taxon>Alveolata</taxon>
        <taxon>Apicomplexa</taxon>
        <taxon>Aconoidasida</taxon>
        <taxon>Haemosporida</taxon>
        <taxon>Plasmodiidae</taxon>
        <taxon>Plasmodium</taxon>
        <taxon>Plasmodium (Plasmodium)</taxon>
    </lineage>
</organism>
<dbReference type="SMR" id="A0A0D9QN14"/>
<proteinExistence type="predicted"/>
<keyword evidence="5" id="KW-0472">Membrane</keyword>
<feature type="compositionally biased region" description="Basic and acidic residues" evidence="10">
    <location>
        <begin position="63"/>
        <end position="96"/>
    </location>
</feature>
<feature type="non-terminal residue" evidence="13">
    <location>
        <position position="1"/>
    </location>
</feature>
<keyword evidence="14" id="KW-1185">Reference proteome</keyword>
<evidence type="ECO:0000259" key="11">
    <source>
        <dbReference type="Pfam" id="PF11556"/>
    </source>
</evidence>
<keyword evidence="7" id="KW-0675">Receptor</keyword>
<evidence type="ECO:0000256" key="10">
    <source>
        <dbReference type="SAM" id="MobiDB-lite"/>
    </source>
</evidence>
<dbReference type="FunFam" id="1.10.1740.170:FF:000001">
    <property type="entry name" value="Erythrocyte binding antigen"/>
    <property type="match status" value="1"/>
</dbReference>
<feature type="domain" description="Erythrocyte binding antigen 175 C-terminal" evidence="11">
    <location>
        <begin position="503"/>
        <end position="581"/>
    </location>
</feature>
<accession>A0A0D9QN14</accession>
<evidence type="ECO:0000256" key="6">
    <source>
        <dbReference type="ARBA" id="ARBA00023157"/>
    </source>
</evidence>
<evidence type="ECO:0000256" key="2">
    <source>
        <dbReference type="ARBA" id="ARBA00022692"/>
    </source>
</evidence>
<dbReference type="Pfam" id="PF12361">
    <property type="entry name" value="DBP"/>
    <property type="match status" value="1"/>
</dbReference>
<dbReference type="Gene3D" id="1.10.1740.170">
    <property type="entry name" value="Erythrocyte binding antigen 175 region VI"/>
    <property type="match status" value="1"/>
</dbReference>
<feature type="compositionally biased region" description="Low complexity" evidence="10">
    <location>
        <begin position="117"/>
        <end position="137"/>
    </location>
</feature>
<feature type="compositionally biased region" description="Basic and acidic residues" evidence="10">
    <location>
        <begin position="416"/>
        <end position="433"/>
    </location>
</feature>
<feature type="compositionally biased region" description="Low complexity" evidence="10">
    <location>
        <begin position="22"/>
        <end position="37"/>
    </location>
</feature>